<name>A0A392Q6S0_9FABA</name>
<evidence type="ECO:0000256" key="1">
    <source>
        <dbReference type="SAM" id="MobiDB-lite"/>
    </source>
</evidence>
<evidence type="ECO:0000313" key="2">
    <source>
        <dbReference type="EMBL" id="MCI19828.1"/>
    </source>
</evidence>
<dbReference type="Proteomes" id="UP000265520">
    <property type="component" value="Unassembled WGS sequence"/>
</dbReference>
<sequence>MIKILVEFGCNVQVYLVLLKAEIVRQRNDSVDSSPIDRPFGGALELNSSISTGRFSFESAFREPTSNRRRSDVGSDNASMPVRTSVGDGSRVSVSSVGYASSVGSGPDDIESLGDVFIWGE</sequence>
<accession>A0A392Q6S0</accession>
<comment type="caution">
    <text evidence="2">The sequence shown here is derived from an EMBL/GenBank/DDBJ whole genome shotgun (WGS) entry which is preliminary data.</text>
</comment>
<dbReference type="EMBL" id="LXQA010116749">
    <property type="protein sequence ID" value="MCI19828.1"/>
    <property type="molecule type" value="Genomic_DNA"/>
</dbReference>
<keyword evidence="3" id="KW-1185">Reference proteome</keyword>
<reference evidence="2 3" key="1">
    <citation type="journal article" date="2018" name="Front. Plant Sci.">
        <title>Red Clover (Trifolium pratense) and Zigzag Clover (T. medium) - A Picture of Genomic Similarities and Differences.</title>
        <authorList>
            <person name="Dluhosova J."/>
            <person name="Istvanek J."/>
            <person name="Nedelnik J."/>
            <person name="Repkova J."/>
        </authorList>
    </citation>
    <scope>NUCLEOTIDE SEQUENCE [LARGE SCALE GENOMIC DNA]</scope>
    <source>
        <strain evidence="3">cv. 10/8</strain>
        <tissue evidence="2">Leaf</tissue>
    </source>
</reference>
<feature type="region of interest" description="Disordered" evidence="1">
    <location>
        <begin position="61"/>
        <end position="92"/>
    </location>
</feature>
<feature type="non-terminal residue" evidence="2">
    <location>
        <position position="121"/>
    </location>
</feature>
<organism evidence="2 3">
    <name type="scientific">Trifolium medium</name>
    <dbReference type="NCBI Taxonomy" id="97028"/>
    <lineage>
        <taxon>Eukaryota</taxon>
        <taxon>Viridiplantae</taxon>
        <taxon>Streptophyta</taxon>
        <taxon>Embryophyta</taxon>
        <taxon>Tracheophyta</taxon>
        <taxon>Spermatophyta</taxon>
        <taxon>Magnoliopsida</taxon>
        <taxon>eudicotyledons</taxon>
        <taxon>Gunneridae</taxon>
        <taxon>Pentapetalae</taxon>
        <taxon>rosids</taxon>
        <taxon>fabids</taxon>
        <taxon>Fabales</taxon>
        <taxon>Fabaceae</taxon>
        <taxon>Papilionoideae</taxon>
        <taxon>50 kb inversion clade</taxon>
        <taxon>NPAAA clade</taxon>
        <taxon>Hologalegina</taxon>
        <taxon>IRL clade</taxon>
        <taxon>Trifolieae</taxon>
        <taxon>Trifolium</taxon>
    </lineage>
</organism>
<evidence type="ECO:0000313" key="3">
    <source>
        <dbReference type="Proteomes" id="UP000265520"/>
    </source>
</evidence>
<dbReference type="AlphaFoldDB" id="A0A392Q6S0"/>
<protein>
    <submittedName>
        <fullName evidence="2">E3 ubiquitin-protein ligase HERC2-like</fullName>
    </submittedName>
</protein>
<proteinExistence type="predicted"/>